<dbReference type="STRING" id="1280954.HPO_15413"/>
<reference evidence="1 2" key="1">
    <citation type="journal article" date="2014" name="Antonie Van Leeuwenhoek">
        <title>Hyphomonas beringensis sp. nov. and Hyphomonas chukchiensis sp. nov., isolated from surface seawater of the Bering Sea and Chukchi Sea.</title>
        <authorList>
            <person name="Li C."/>
            <person name="Lai Q."/>
            <person name="Li G."/>
            <person name="Dong C."/>
            <person name="Wang J."/>
            <person name="Liao Y."/>
            <person name="Shao Z."/>
        </authorList>
    </citation>
    <scope>NUCLEOTIDE SEQUENCE [LARGE SCALE GENOMIC DNA]</scope>
    <source>
        <strain evidence="1 2">PS728</strain>
    </source>
</reference>
<evidence type="ECO:0008006" key="3">
    <source>
        <dbReference type="Google" id="ProtNLM"/>
    </source>
</evidence>
<dbReference type="OrthoDB" id="7605090at2"/>
<organism evidence="1 2">
    <name type="scientific">Hyphomonas polymorpha PS728</name>
    <dbReference type="NCBI Taxonomy" id="1280954"/>
    <lineage>
        <taxon>Bacteria</taxon>
        <taxon>Pseudomonadati</taxon>
        <taxon>Pseudomonadota</taxon>
        <taxon>Alphaproteobacteria</taxon>
        <taxon>Hyphomonadales</taxon>
        <taxon>Hyphomonadaceae</taxon>
        <taxon>Hyphomonas</taxon>
    </lineage>
</organism>
<evidence type="ECO:0000313" key="2">
    <source>
        <dbReference type="Proteomes" id="UP000027100"/>
    </source>
</evidence>
<evidence type="ECO:0000313" key="1">
    <source>
        <dbReference type="EMBL" id="KCZ97324.1"/>
    </source>
</evidence>
<dbReference type="AlphaFoldDB" id="A0A062VFQ8"/>
<sequence>MSTVDPTLFERTRSAALLSLLENDGFVFIPDSIPLSLLRELKDECLDARNSALRAEGQGELQYRSSLAPLGMKGRELLENAASSEILEPLFGRKFSCSWNASCYTYYEAGDFLAAHLDGVENCEVTLLFYLDATTPGNDPGESGLHLTLYRQDEGGVVVPRKTIATTAGGIMLGFGSRVLHGRRRLAEGEHIFMLTACFTSAPA</sequence>
<name>A0A062VFQ8_9PROT</name>
<dbReference type="SUPFAM" id="SSF51197">
    <property type="entry name" value="Clavaminate synthase-like"/>
    <property type="match status" value="1"/>
</dbReference>
<dbReference type="eggNOG" id="COG3063">
    <property type="taxonomic scope" value="Bacteria"/>
</dbReference>
<dbReference type="Gene3D" id="2.60.120.620">
    <property type="entry name" value="q2cbj1_9rhob like domain"/>
    <property type="match status" value="1"/>
</dbReference>
<gene>
    <name evidence="1" type="ORF">HPO_15413</name>
</gene>
<proteinExistence type="predicted"/>
<comment type="caution">
    <text evidence="1">The sequence shown here is derived from an EMBL/GenBank/DDBJ whole genome shotgun (WGS) entry which is preliminary data.</text>
</comment>
<keyword evidence="2" id="KW-1185">Reference proteome</keyword>
<dbReference type="EMBL" id="ARYM01000021">
    <property type="protein sequence ID" value="KCZ97324.1"/>
    <property type="molecule type" value="Genomic_DNA"/>
</dbReference>
<dbReference type="RefSeq" id="WP_035600679.1">
    <property type="nucleotide sequence ID" value="NZ_ARYM01000021.1"/>
</dbReference>
<protein>
    <recommendedName>
        <fullName evidence="3">Fe2OG dioxygenase domain-containing protein</fullName>
    </recommendedName>
</protein>
<accession>A0A062VFQ8</accession>
<dbReference type="Proteomes" id="UP000027100">
    <property type="component" value="Unassembled WGS sequence"/>
</dbReference>